<dbReference type="Proteomes" id="UP000682134">
    <property type="component" value="Unassembled WGS sequence"/>
</dbReference>
<comment type="caution">
    <text evidence="3">The sequence shown here is derived from an EMBL/GenBank/DDBJ whole genome shotgun (WGS) entry which is preliminary data.</text>
</comment>
<sequence>MNGWIVYTREESVRNELFINRFLENAPSFGIELRLVLVEDLTIGIERHNPILKYNGVMCDSPDFVIMRTIHPVLSIHFEEMGSRVFNSASSSLLFNHKFKTHHQLTKLKIPMMDTYYSKKHSLLDSKLPLDFPFVLKACHGRGGNQVFKVSNQKELQLGLENIDEEEIILQKICPNPGKDLRVFVVGNEVIGAVLRESNSDFRANYSLGGNARFYELNESEKRIIQKVTGNFTFDFVGIDFIFDENNSLIFNEIEDVVGSRTLSATSEVDCVSIYLHYIKNTLKK</sequence>
<dbReference type="GO" id="GO:0005737">
    <property type="term" value="C:cytoplasm"/>
    <property type="evidence" value="ECO:0007669"/>
    <property type="project" value="TreeGrafter"/>
</dbReference>
<evidence type="ECO:0000256" key="1">
    <source>
        <dbReference type="PROSITE-ProRule" id="PRU00409"/>
    </source>
</evidence>
<feature type="domain" description="ATP-grasp" evidence="2">
    <location>
        <begin position="102"/>
        <end position="280"/>
    </location>
</feature>
<dbReference type="InterPro" id="IPR013651">
    <property type="entry name" value="ATP-grasp_RimK-type"/>
</dbReference>
<keyword evidence="1" id="KW-0547">Nucleotide-binding</keyword>
<proteinExistence type="predicted"/>
<dbReference type="Gene3D" id="3.30.470.20">
    <property type="entry name" value="ATP-grasp fold, B domain"/>
    <property type="match status" value="1"/>
</dbReference>
<dbReference type="GO" id="GO:0018169">
    <property type="term" value="F:ribosomal S6-glutamic acid ligase activity"/>
    <property type="evidence" value="ECO:0007669"/>
    <property type="project" value="TreeGrafter"/>
</dbReference>
<dbReference type="RefSeq" id="WP_209404199.1">
    <property type="nucleotide sequence ID" value="NZ_JAGIYQ010000004.1"/>
</dbReference>
<keyword evidence="1" id="KW-0067">ATP-binding</keyword>
<dbReference type="Pfam" id="PF08443">
    <property type="entry name" value="RimK"/>
    <property type="match status" value="1"/>
</dbReference>
<dbReference type="GO" id="GO:0009432">
    <property type="term" value="P:SOS response"/>
    <property type="evidence" value="ECO:0007669"/>
    <property type="project" value="TreeGrafter"/>
</dbReference>
<dbReference type="SUPFAM" id="SSF56059">
    <property type="entry name" value="Glutathione synthetase ATP-binding domain-like"/>
    <property type="match status" value="1"/>
</dbReference>
<evidence type="ECO:0000313" key="4">
    <source>
        <dbReference type="Proteomes" id="UP000682134"/>
    </source>
</evidence>
<dbReference type="AlphaFoldDB" id="A0A940SJ27"/>
<dbReference type="InterPro" id="IPR011761">
    <property type="entry name" value="ATP-grasp"/>
</dbReference>
<evidence type="ECO:0000259" key="2">
    <source>
        <dbReference type="PROSITE" id="PS50975"/>
    </source>
</evidence>
<dbReference type="PROSITE" id="PS50975">
    <property type="entry name" value="ATP_GRASP"/>
    <property type="match status" value="1"/>
</dbReference>
<dbReference type="GO" id="GO:0046872">
    <property type="term" value="F:metal ion binding"/>
    <property type="evidence" value="ECO:0007669"/>
    <property type="project" value="InterPro"/>
</dbReference>
<gene>
    <name evidence="3" type="ORF">J5Y03_07530</name>
</gene>
<dbReference type="PANTHER" id="PTHR21621">
    <property type="entry name" value="RIBOSOMAL PROTEIN S6 MODIFICATION PROTEIN"/>
    <property type="match status" value="1"/>
</dbReference>
<dbReference type="Gene3D" id="3.40.50.20">
    <property type="match status" value="1"/>
</dbReference>
<dbReference type="EMBL" id="JAGIYQ010000004">
    <property type="protein sequence ID" value="MBP0725041.1"/>
    <property type="molecule type" value="Genomic_DNA"/>
</dbReference>
<name>A0A940SJ27_9BACI</name>
<keyword evidence="4" id="KW-1185">Reference proteome</keyword>
<organism evidence="3 4">
    <name type="scientific">Gottfriedia endophytica</name>
    <dbReference type="NCBI Taxonomy" id="2820819"/>
    <lineage>
        <taxon>Bacteria</taxon>
        <taxon>Bacillati</taxon>
        <taxon>Bacillota</taxon>
        <taxon>Bacilli</taxon>
        <taxon>Bacillales</taxon>
        <taxon>Bacillaceae</taxon>
        <taxon>Gottfriedia</taxon>
    </lineage>
</organism>
<dbReference type="PANTHER" id="PTHR21621:SF0">
    <property type="entry name" value="BETA-CITRYLGLUTAMATE SYNTHASE B-RELATED"/>
    <property type="match status" value="1"/>
</dbReference>
<evidence type="ECO:0000313" key="3">
    <source>
        <dbReference type="EMBL" id="MBP0725041.1"/>
    </source>
</evidence>
<dbReference type="GO" id="GO:0005524">
    <property type="term" value="F:ATP binding"/>
    <property type="evidence" value="ECO:0007669"/>
    <property type="project" value="UniProtKB-UniRule"/>
</dbReference>
<reference evidence="3" key="1">
    <citation type="submission" date="2021-04" db="EMBL/GenBank/DDBJ databases">
        <title>Genome seq and assembly of Bacillus sp.</title>
        <authorList>
            <person name="Chhetri G."/>
        </authorList>
    </citation>
    <scope>NUCLEOTIDE SEQUENCE</scope>
    <source>
        <strain evidence="3">RG28</strain>
    </source>
</reference>
<accession>A0A940SJ27</accession>
<protein>
    <submittedName>
        <fullName evidence="3">ATP-grasp domain-containing protein</fullName>
    </submittedName>
</protein>